<proteinExistence type="predicted"/>
<protein>
    <recommendedName>
        <fullName evidence="3">Ricin B lectin domain-containing protein</fullName>
    </recommendedName>
</protein>
<reference evidence="1" key="1">
    <citation type="submission" date="2021-01" db="EMBL/GenBank/DDBJ databases">
        <authorList>
            <person name="Kaushik A."/>
        </authorList>
    </citation>
    <scope>NUCLEOTIDE SEQUENCE</scope>
    <source>
        <strain evidence="1">Type strain: AG8-Rh-89/</strain>
    </source>
</reference>
<dbReference type="SUPFAM" id="SSF50370">
    <property type="entry name" value="Ricin B-like lectins"/>
    <property type="match status" value="1"/>
</dbReference>
<name>A0A8H3DGJ7_9AGAM</name>
<evidence type="ECO:0000313" key="1">
    <source>
        <dbReference type="EMBL" id="CAE6529851.1"/>
    </source>
</evidence>
<dbReference type="Proteomes" id="UP000663850">
    <property type="component" value="Unassembled WGS sequence"/>
</dbReference>
<gene>
    <name evidence="1" type="ORF">RDB_LOCUS129420</name>
</gene>
<dbReference type="AlphaFoldDB" id="A0A8H3DGJ7"/>
<comment type="caution">
    <text evidence="1">The sequence shown here is derived from an EMBL/GenBank/DDBJ whole genome shotgun (WGS) entry which is preliminary data.</text>
</comment>
<evidence type="ECO:0000313" key="2">
    <source>
        <dbReference type="Proteomes" id="UP000663850"/>
    </source>
</evidence>
<dbReference type="EMBL" id="CAJMWZ010006942">
    <property type="protein sequence ID" value="CAE6529851.1"/>
    <property type="molecule type" value="Genomic_DNA"/>
</dbReference>
<organism evidence="1 2">
    <name type="scientific">Rhizoctonia solani</name>
    <dbReference type="NCBI Taxonomy" id="456999"/>
    <lineage>
        <taxon>Eukaryota</taxon>
        <taxon>Fungi</taxon>
        <taxon>Dikarya</taxon>
        <taxon>Basidiomycota</taxon>
        <taxon>Agaricomycotina</taxon>
        <taxon>Agaricomycetes</taxon>
        <taxon>Cantharellales</taxon>
        <taxon>Ceratobasidiaceae</taxon>
        <taxon>Rhizoctonia</taxon>
    </lineage>
</organism>
<accession>A0A8H3DGJ7</accession>
<dbReference type="InterPro" id="IPR035992">
    <property type="entry name" value="Ricin_B-like_lectins"/>
</dbReference>
<dbReference type="CDD" id="cd23422">
    <property type="entry name" value="beta-trefoil_Ricin_MPL_CNL"/>
    <property type="match status" value="1"/>
</dbReference>
<sequence>MPIVTGTYQIKNLMGGTILANGMAPDGRRVVWGWTDDGSLCQRWGVEFTPGRVNCCTIQNISTGRYLAPDGPHDNCRLAGVEELTFWNIGIPEGSAYIVIPNTTCVADLDDSNAANGTTIYLQNRVNGPDQGQQKWLFEEIAHLNE</sequence>
<evidence type="ECO:0008006" key="3">
    <source>
        <dbReference type="Google" id="ProtNLM"/>
    </source>
</evidence>
<dbReference type="Gene3D" id="2.80.10.50">
    <property type="match status" value="1"/>
</dbReference>